<gene>
    <name evidence="5" type="ORF">A5888_001025</name>
    <name evidence="4" type="ORF">A5888_001036</name>
</gene>
<dbReference type="OrthoDB" id="9775804at2"/>
<reference evidence="5" key="3">
    <citation type="submission" date="2024-03" db="EMBL/GenBank/DDBJ databases">
        <title>The Genome Sequence of Enterococcus sp. DIV0242b.</title>
        <authorList>
            <consortium name="The Broad Institute Genomics Platform"/>
            <consortium name="The Broad Institute Microbial Omics Core"/>
            <consortium name="The Broad Institute Genomic Center for Infectious Diseases"/>
            <person name="Earl A."/>
            <person name="Manson A."/>
            <person name="Gilmore M."/>
            <person name="Schwartman J."/>
            <person name="Shea T."/>
            <person name="Abouelleil A."/>
            <person name="Cao P."/>
            <person name="Chapman S."/>
            <person name="Cusick C."/>
            <person name="Young S."/>
            <person name="Neafsey D."/>
            <person name="Nusbaum C."/>
            <person name="Birren B."/>
        </authorList>
    </citation>
    <scope>NUCLEOTIDE SEQUENCE</scope>
    <source>
        <strain evidence="5">9E7_DIV0242</strain>
    </source>
</reference>
<dbReference type="EMBL" id="CP147247">
    <property type="protein sequence ID" value="WYJ89305.1"/>
    <property type="molecule type" value="Genomic_DNA"/>
</dbReference>
<dbReference type="InterPro" id="IPR016181">
    <property type="entry name" value="Acyl_CoA_acyltransferase"/>
</dbReference>
<dbReference type="Proteomes" id="UP000195141">
    <property type="component" value="Chromosome"/>
</dbReference>
<dbReference type="PANTHER" id="PTHR43877">
    <property type="entry name" value="AMINOALKYLPHOSPHONATE N-ACETYLTRANSFERASE-RELATED-RELATED"/>
    <property type="match status" value="1"/>
</dbReference>
<dbReference type="AlphaFoldDB" id="A0A242KDH5"/>
<dbReference type="InterPro" id="IPR000182">
    <property type="entry name" value="GNAT_dom"/>
</dbReference>
<reference evidence="4" key="1">
    <citation type="submission" date="2017-05" db="EMBL/GenBank/DDBJ databases">
        <title>The Genome Sequence of Enterococcus sp. 9E7_DIV0242.</title>
        <authorList>
            <consortium name="The Broad Institute Genomics Platform"/>
            <consortium name="The Broad Institute Genomic Center for Infectious Diseases"/>
            <person name="Earl A."/>
            <person name="Manson A."/>
            <person name="Schwartman J."/>
            <person name="Gilmore M."/>
            <person name="Abouelleil A."/>
            <person name="Cao P."/>
            <person name="Chapman S."/>
            <person name="Cusick C."/>
            <person name="Shea T."/>
            <person name="Young S."/>
            <person name="Neafsey D."/>
            <person name="Nusbaum C."/>
            <person name="Birren B."/>
        </authorList>
    </citation>
    <scope>NUCLEOTIDE SEQUENCE [LARGE SCALE GENOMIC DNA]</scope>
    <source>
        <strain evidence="4">9E7_DIV0242</strain>
    </source>
</reference>
<name>A0A242KDH5_9ENTE</name>
<evidence type="ECO:0000313" key="5">
    <source>
        <dbReference type="EMBL" id="WYJ89305.1"/>
    </source>
</evidence>
<evidence type="ECO:0000256" key="2">
    <source>
        <dbReference type="ARBA" id="ARBA00023315"/>
    </source>
</evidence>
<dbReference type="SUPFAM" id="SSF55729">
    <property type="entry name" value="Acyl-CoA N-acyltransferases (Nat)"/>
    <property type="match status" value="1"/>
</dbReference>
<dbReference type="GO" id="GO:0016747">
    <property type="term" value="F:acyltransferase activity, transferring groups other than amino-acyl groups"/>
    <property type="evidence" value="ECO:0007669"/>
    <property type="project" value="InterPro"/>
</dbReference>
<dbReference type="RefSeq" id="WP_086348120.1">
    <property type="nucleotide sequence ID" value="NZ_CP147247.1"/>
</dbReference>
<keyword evidence="2" id="KW-0012">Acyltransferase</keyword>
<organism evidence="4">
    <name type="scientific">Candidatus Enterococcus clewellii</name>
    <dbReference type="NCBI Taxonomy" id="1834193"/>
    <lineage>
        <taxon>Bacteria</taxon>
        <taxon>Bacillati</taxon>
        <taxon>Bacillota</taxon>
        <taxon>Bacilli</taxon>
        <taxon>Lactobacillales</taxon>
        <taxon>Enterococcaceae</taxon>
        <taxon>Enterococcus</taxon>
    </lineage>
</organism>
<evidence type="ECO:0000313" key="6">
    <source>
        <dbReference type="Proteomes" id="UP000195141"/>
    </source>
</evidence>
<keyword evidence="1" id="KW-0808">Transferase</keyword>
<evidence type="ECO:0000256" key="1">
    <source>
        <dbReference type="ARBA" id="ARBA00022679"/>
    </source>
</evidence>
<dbReference type="PROSITE" id="PS51186">
    <property type="entry name" value="GNAT"/>
    <property type="match status" value="1"/>
</dbReference>
<reference evidence="5" key="2">
    <citation type="submission" date="2017-05" db="EMBL/GenBank/DDBJ databases">
        <authorList>
            <consortium name="The Broad Institute Genomics Platform"/>
            <consortium name="The Broad Institute Genomic Center for Infectious Diseases"/>
            <person name="Earl A."/>
            <person name="Manson A."/>
            <person name="Schwartman J."/>
            <person name="Gilmore M."/>
            <person name="Abouelleil A."/>
            <person name="Cao P."/>
            <person name="Chapman S."/>
            <person name="Cusick C."/>
            <person name="Shea T."/>
            <person name="Young S."/>
            <person name="Neafsey D."/>
            <person name="Nusbaum C."/>
            <person name="Birren B."/>
        </authorList>
    </citation>
    <scope>NUCLEOTIDE SEQUENCE</scope>
    <source>
        <strain evidence="5">9E7_DIV0242</strain>
    </source>
</reference>
<keyword evidence="6" id="KW-1185">Reference proteome</keyword>
<dbReference type="EMBL" id="NGMM01000001">
    <property type="protein sequence ID" value="OTP19221.1"/>
    <property type="molecule type" value="Genomic_DNA"/>
</dbReference>
<dbReference type="CDD" id="cd04301">
    <property type="entry name" value="NAT_SF"/>
    <property type="match status" value="1"/>
</dbReference>
<proteinExistence type="predicted"/>
<accession>A0A242KDH5</accession>
<feature type="domain" description="N-acetyltransferase" evidence="3">
    <location>
        <begin position="1"/>
        <end position="136"/>
    </location>
</feature>
<dbReference type="Pfam" id="PF00583">
    <property type="entry name" value="Acetyltransf_1"/>
    <property type="match status" value="1"/>
</dbReference>
<protein>
    <recommendedName>
        <fullName evidence="3">N-acetyltransferase domain-containing protein</fullName>
    </recommendedName>
</protein>
<evidence type="ECO:0000313" key="4">
    <source>
        <dbReference type="EMBL" id="OTP19221.1"/>
    </source>
</evidence>
<dbReference type="InterPro" id="IPR050832">
    <property type="entry name" value="Bact_Acetyltransf"/>
</dbReference>
<dbReference type="Gene3D" id="3.40.630.30">
    <property type="match status" value="1"/>
</dbReference>
<evidence type="ECO:0000259" key="3">
    <source>
        <dbReference type="PROSITE" id="PS51186"/>
    </source>
</evidence>
<sequence length="141" mass="16341">MNIQLAKESSPNAYEAMTLRKQVLGSKINRKQEKKWTTYVAVEDGKVIGTASIQLYPFNFARVRQVAVAPEFQGKRVGNQLLDHCEAYAMEQGHSVIILTGRKNASIFYMKRDYRILLFPFKKHDINFFWMGKRLSEEAYS</sequence>